<feature type="transmembrane region" description="Helical" evidence="7">
    <location>
        <begin position="170"/>
        <end position="195"/>
    </location>
</feature>
<feature type="transmembrane region" description="Helical" evidence="7">
    <location>
        <begin position="80"/>
        <end position="102"/>
    </location>
</feature>
<comment type="subcellular location">
    <subcellularLocation>
        <location evidence="1">Membrane</location>
        <topology evidence="1">Multi-pass membrane protein</topology>
    </subcellularLocation>
</comment>
<dbReference type="Pfam" id="PF00083">
    <property type="entry name" value="Sugar_tr"/>
    <property type="match status" value="1"/>
</dbReference>
<evidence type="ECO:0000256" key="2">
    <source>
        <dbReference type="ARBA" id="ARBA00010992"/>
    </source>
</evidence>
<sequence>MGKLIPNKFILGVVIFVALGSCSCAYGLAIIGSTIGQPSFYKSLKLTPQGEPGYSRTAAYIGGFNGTFSDAQDPPDGDELIFPSAGISCAGSAFGSCAVSYLADKYSRKHTIQLGAIILSIGAAICGGSVDNAMFLVGRLINGFGIGLLVTCIPMYLAEVSTPECRGFMVSMHGIMFALGYTLSAFLGFGVSFISTSGSPSSFPWRFPIAFQMLPALIMLAGSKFLPYSPRWLMMQGRVDEAHDVIKRLHQSKDDTHATLARQEFYQIKKQVELDREMIASSSSFEIFKTAPNRRRLFVGCTLMFLNVWTGSGLIANYGVILYTQLGMTGYMPLLLTSLWVLVTFPGNTFCAFYVEKFGRRRFLLIGLSGILICLVCEAAIQAKYIGTSNHVALGFGVFFIFLFICPFWSTFMDATQFVYISEIFPTHIRSQGMGLSMFALFASSTIALCAGPTALNEDINALFGEKVAIHMYGATEAEKEEFEQAVLRDEQGDFHMVTGESTDIDDSKNAAERVEHLVQDETV</sequence>
<organism evidence="9 10">
    <name type="scientific">Exophiala bonariae</name>
    <dbReference type="NCBI Taxonomy" id="1690606"/>
    <lineage>
        <taxon>Eukaryota</taxon>
        <taxon>Fungi</taxon>
        <taxon>Dikarya</taxon>
        <taxon>Ascomycota</taxon>
        <taxon>Pezizomycotina</taxon>
        <taxon>Eurotiomycetes</taxon>
        <taxon>Chaetothyriomycetidae</taxon>
        <taxon>Chaetothyriales</taxon>
        <taxon>Herpotrichiellaceae</taxon>
        <taxon>Exophiala</taxon>
    </lineage>
</organism>
<evidence type="ECO:0000313" key="10">
    <source>
        <dbReference type="Proteomes" id="UP001358417"/>
    </source>
</evidence>
<dbReference type="InterPro" id="IPR005829">
    <property type="entry name" value="Sugar_transporter_CS"/>
</dbReference>
<feature type="transmembrane region" description="Helical" evidence="7">
    <location>
        <begin position="331"/>
        <end position="355"/>
    </location>
</feature>
<dbReference type="InterPro" id="IPR020846">
    <property type="entry name" value="MFS_dom"/>
</dbReference>
<dbReference type="PANTHER" id="PTHR48022">
    <property type="entry name" value="PLASTIDIC GLUCOSE TRANSPORTER 4"/>
    <property type="match status" value="1"/>
</dbReference>
<evidence type="ECO:0000256" key="3">
    <source>
        <dbReference type="ARBA" id="ARBA00022448"/>
    </source>
</evidence>
<dbReference type="PROSITE" id="PS51257">
    <property type="entry name" value="PROKAR_LIPOPROTEIN"/>
    <property type="match status" value="1"/>
</dbReference>
<dbReference type="InterPro" id="IPR050360">
    <property type="entry name" value="MFS_Sugar_Transporters"/>
</dbReference>
<comment type="similarity">
    <text evidence="2">Belongs to the major facilitator superfamily. Sugar transporter (TC 2.A.1.1) family.</text>
</comment>
<dbReference type="InterPro" id="IPR005828">
    <property type="entry name" value="MFS_sugar_transport-like"/>
</dbReference>
<feature type="transmembrane region" description="Helical" evidence="7">
    <location>
        <begin position="362"/>
        <end position="381"/>
    </location>
</feature>
<dbReference type="GeneID" id="89978829"/>
<proteinExistence type="inferred from homology"/>
<dbReference type="PROSITE" id="PS00217">
    <property type="entry name" value="SUGAR_TRANSPORT_2"/>
    <property type="match status" value="1"/>
</dbReference>
<dbReference type="PROSITE" id="PS50850">
    <property type="entry name" value="MFS"/>
    <property type="match status" value="1"/>
</dbReference>
<dbReference type="PRINTS" id="PR00171">
    <property type="entry name" value="SUGRTRNSPORT"/>
</dbReference>
<evidence type="ECO:0000256" key="5">
    <source>
        <dbReference type="ARBA" id="ARBA00022989"/>
    </source>
</evidence>
<evidence type="ECO:0000256" key="4">
    <source>
        <dbReference type="ARBA" id="ARBA00022692"/>
    </source>
</evidence>
<dbReference type="EMBL" id="JAVRRD010000047">
    <property type="protein sequence ID" value="KAK5044549.1"/>
    <property type="molecule type" value="Genomic_DNA"/>
</dbReference>
<protein>
    <recommendedName>
        <fullName evidence="8">Major facilitator superfamily (MFS) profile domain-containing protein</fullName>
    </recommendedName>
</protein>
<feature type="transmembrane region" description="Helical" evidence="7">
    <location>
        <begin position="114"/>
        <end position="130"/>
    </location>
</feature>
<comment type="caution">
    <text evidence="9">The sequence shown here is derived from an EMBL/GenBank/DDBJ whole genome shotgun (WGS) entry which is preliminary data.</text>
</comment>
<feature type="domain" description="Major facilitator superfamily (MFS) profile" evidence="8">
    <location>
        <begin position="13"/>
        <end position="492"/>
    </location>
</feature>
<feature type="transmembrane region" description="Helical" evidence="7">
    <location>
        <begin position="136"/>
        <end position="158"/>
    </location>
</feature>
<accession>A0AAV9MVK4</accession>
<evidence type="ECO:0000256" key="7">
    <source>
        <dbReference type="SAM" id="Phobius"/>
    </source>
</evidence>
<dbReference type="PANTHER" id="PTHR48022:SF38">
    <property type="entry name" value="MAJOR FACILITATOR SUPERFAMILY (MFS) PROFILE DOMAIN-CONTAINING PROTEIN-RELATED"/>
    <property type="match status" value="1"/>
</dbReference>
<dbReference type="Proteomes" id="UP001358417">
    <property type="component" value="Unassembled WGS sequence"/>
</dbReference>
<keyword evidence="10" id="KW-1185">Reference proteome</keyword>
<dbReference type="InterPro" id="IPR003663">
    <property type="entry name" value="Sugar/inositol_transpt"/>
</dbReference>
<evidence type="ECO:0000256" key="6">
    <source>
        <dbReference type="ARBA" id="ARBA00023136"/>
    </source>
</evidence>
<reference evidence="9 10" key="1">
    <citation type="submission" date="2023-08" db="EMBL/GenBank/DDBJ databases">
        <title>Black Yeasts Isolated from many extreme environments.</title>
        <authorList>
            <person name="Coleine C."/>
            <person name="Stajich J.E."/>
            <person name="Selbmann L."/>
        </authorList>
    </citation>
    <scope>NUCLEOTIDE SEQUENCE [LARGE SCALE GENOMIC DNA]</scope>
    <source>
        <strain evidence="9 10">CCFEE 5792</strain>
    </source>
</reference>
<feature type="transmembrane region" description="Helical" evidence="7">
    <location>
        <begin position="393"/>
        <end position="412"/>
    </location>
</feature>
<evidence type="ECO:0000259" key="8">
    <source>
        <dbReference type="PROSITE" id="PS50850"/>
    </source>
</evidence>
<dbReference type="GO" id="GO:0005351">
    <property type="term" value="F:carbohydrate:proton symporter activity"/>
    <property type="evidence" value="ECO:0007669"/>
    <property type="project" value="TreeGrafter"/>
</dbReference>
<dbReference type="SUPFAM" id="SSF103473">
    <property type="entry name" value="MFS general substrate transporter"/>
    <property type="match status" value="1"/>
</dbReference>
<feature type="transmembrane region" description="Helical" evidence="7">
    <location>
        <begin position="433"/>
        <end position="456"/>
    </location>
</feature>
<dbReference type="AlphaFoldDB" id="A0AAV9MVK4"/>
<evidence type="ECO:0000256" key="1">
    <source>
        <dbReference type="ARBA" id="ARBA00004141"/>
    </source>
</evidence>
<keyword evidence="6 7" id="KW-0472">Membrane</keyword>
<dbReference type="Gene3D" id="1.20.1250.20">
    <property type="entry name" value="MFS general substrate transporter like domains"/>
    <property type="match status" value="1"/>
</dbReference>
<dbReference type="GO" id="GO:0016020">
    <property type="term" value="C:membrane"/>
    <property type="evidence" value="ECO:0007669"/>
    <property type="project" value="UniProtKB-SubCell"/>
</dbReference>
<keyword evidence="5 7" id="KW-1133">Transmembrane helix</keyword>
<dbReference type="RefSeq" id="XP_064700207.1">
    <property type="nucleotide sequence ID" value="XM_064854208.1"/>
</dbReference>
<name>A0AAV9MVK4_9EURO</name>
<keyword evidence="4 7" id="KW-0812">Transmembrane</keyword>
<feature type="transmembrane region" description="Helical" evidence="7">
    <location>
        <begin position="297"/>
        <end position="319"/>
    </location>
</feature>
<dbReference type="InterPro" id="IPR036259">
    <property type="entry name" value="MFS_trans_sf"/>
</dbReference>
<evidence type="ECO:0000313" key="9">
    <source>
        <dbReference type="EMBL" id="KAK5044549.1"/>
    </source>
</evidence>
<keyword evidence="3" id="KW-0813">Transport</keyword>
<feature type="transmembrane region" description="Helical" evidence="7">
    <location>
        <begin position="9"/>
        <end position="35"/>
    </location>
</feature>
<feature type="transmembrane region" description="Helical" evidence="7">
    <location>
        <begin position="207"/>
        <end position="226"/>
    </location>
</feature>
<gene>
    <name evidence="9" type="ORF">LTR84_010673</name>
</gene>